<keyword evidence="15" id="KW-1185">Reference proteome</keyword>
<evidence type="ECO:0000256" key="11">
    <source>
        <dbReference type="SAM" id="Phobius"/>
    </source>
</evidence>
<dbReference type="Proteomes" id="UP000245647">
    <property type="component" value="Unassembled WGS sequence"/>
</dbReference>
<dbReference type="InterPro" id="IPR050428">
    <property type="entry name" value="TCS_sensor_his_kinase"/>
</dbReference>
<dbReference type="GO" id="GO:0005886">
    <property type="term" value="C:plasma membrane"/>
    <property type="evidence" value="ECO:0007669"/>
    <property type="project" value="TreeGrafter"/>
</dbReference>
<keyword evidence="6 11" id="KW-0812">Transmembrane</keyword>
<evidence type="ECO:0000256" key="6">
    <source>
        <dbReference type="ARBA" id="ARBA00022692"/>
    </source>
</evidence>
<keyword evidence="10 11" id="KW-0472">Membrane</keyword>
<dbReference type="OrthoDB" id="594725at2"/>
<dbReference type="PANTHER" id="PTHR45436:SF5">
    <property type="entry name" value="SENSOR HISTIDINE KINASE TRCS"/>
    <property type="match status" value="1"/>
</dbReference>
<dbReference type="Gene3D" id="1.10.287.130">
    <property type="match status" value="1"/>
</dbReference>
<dbReference type="Gene3D" id="3.30.565.10">
    <property type="entry name" value="Histidine kinase-like ATPase, C-terminal domain"/>
    <property type="match status" value="1"/>
</dbReference>
<dbReference type="EC" id="2.7.13.3" evidence="3"/>
<feature type="domain" description="HAMP" evidence="13">
    <location>
        <begin position="176"/>
        <end position="229"/>
    </location>
</feature>
<comment type="caution">
    <text evidence="14">The sequence shown here is derived from an EMBL/GenBank/DDBJ whole genome shotgun (WGS) entry which is preliminary data.</text>
</comment>
<dbReference type="SUPFAM" id="SSF158472">
    <property type="entry name" value="HAMP domain-like"/>
    <property type="match status" value="1"/>
</dbReference>
<dbReference type="PRINTS" id="PR00344">
    <property type="entry name" value="BCTRLSENSOR"/>
</dbReference>
<gene>
    <name evidence="14" type="ORF">DDR33_06175</name>
</gene>
<keyword evidence="7 14" id="KW-0418">Kinase</keyword>
<dbReference type="InterPro" id="IPR036890">
    <property type="entry name" value="HATPase_C_sf"/>
</dbReference>
<dbReference type="CDD" id="cd06225">
    <property type="entry name" value="HAMP"/>
    <property type="match status" value="1"/>
</dbReference>
<evidence type="ECO:0000313" key="15">
    <source>
        <dbReference type="Proteomes" id="UP000245647"/>
    </source>
</evidence>
<reference evidence="14 15" key="1">
    <citation type="submission" date="2018-04" db="EMBL/GenBank/DDBJ databases">
        <title>Pedobacter chongqingensis sp. nov., isolated from a rottenly hemp rope.</title>
        <authorList>
            <person name="Cai Y."/>
        </authorList>
    </citation>
    <scope>NUCLEOTIDE SEQUENCE [LARGE SCALE GENOMIC DNA]</scope>
    <source>
        <strain evidence="14 15">FJ4-8</strain>
    </source>
</reference>
<evidence type="ECO:0000256" key="9">
    <source>
        <dbReference type="ARBA" id="ARBA00023012"/>
    </source>
</evidence>
<dbReference type="InterPro" id="IPR003594">
    <property type="entry name" value="HATPase_dom"/>
</dbReference>
<dbReference type="InterPro" id="IPR036097">
    <property type="entry name" value="HisK_dim/P_sf"/>
</dbReference>
<organism evidence="14 15">
    <name type="scientific">Pararcticibacter amylolyticus</name>
    <dbReference type="NCBI Taxonomy" id="2173175"/>
    <lineage>
        <taxon>Bacteria</taxon>
        <taxon>Pseudomonadati</taxon>
        <taxon>Bacteroidota</taxon>
        <taxon>Sphingobacteriia</taxon>
        <taxon>Sphingobacteriales</taxon>
        <taxon>Sphingobacteriaceae</taxon>
        <taxon>Pararcticibacter</taxon>
    </lineage>
</organism>
<evidence type="ECO:0000259" key="12">
    <source>
        <dbReference type="PROSITE" id="PS50109"/>
    </source>
</evidence>
<accession>A0A2U2PJU8</accession>
<dbReference type="RefSeq" id="WP_109414903.1">
    <property type="nucleotide sequence ID" value="NZ_QEAS01000004.1"/>
</dbReference>
<dbReference type="Gene3D" id="6.10.340.10">
    <property type="match status" value="1"/>
</dbReference>
<dbReference type="InterPro" id="IPR004358">
    <property type="entry name" value="Sig_transdc_His_kin-like_C"/>
</dbReference>
<evidence type="ECO:0000256" key="10">
    <source>
        <dbReference type="ARBA" id="ARBA00023136"/>
    </source>
</evidence>
<dbReference type="EMBL" id="QEAS01000004">
    <property type="protein sequence ID" value="PWG81419.1"/>
    <property type="molecule type" value="Genomic_DNA"/>
</dbReference>
<dbReference type="SMART" id="SM00387">
    <property type="entry name" value="HATPase_c"/>
    <property type="match status" value="1"/>
</dbReference>
<dbReference type="AlphaFoldDB" id="A0A2U2PJU8"/>
<feature type="domain" description="Histidine kinase" evidence="12">
    <location>
        <begin position="237"/>
        <end position="454"/>
    </location>
</feature>
<evidence type="ECO:0000256" key="5">
    <source>
        <dbReference type="ARBA" id="ARBA00022679"/>
    </source>
</evidence>
<dbReference type="InterPro" id="IPR003660">
    <property type="entry name" value="HAMP_dom"/>
</dbReference>
<feature type="transmembrane region" description="Helical" evidence="11">
    <location>
        <begin position="7"/>
        <end position="30"/>
    </location>
</feature>
<evidence type="ECO:0000259" key="13">
    <source>
        <dbReference type="PROSITE" id="PS50885"/>
    </source>
</evidence>
<evidence type="ECO:0000256" key="2">
    <source>
        <dbReference type="ARBA" id="ARBA00004370"/>
    </source>
</evidence>
<evidence type="ECO:0000256" key="3">
    <source>
        <dbReference type="ARBA" id="ARBA00012438"/>
    </source>
</evidence>
<evidence type="ECO:0000256" key="8">
    <source>
        <dbReference type="ARBA" id="ARBA00022989"/>
    </source>
</evidence>
<dbReference type="SUPFAM" id="SSF47384">
    <property type="entry name" value="Homodimeric domain of signal transducing histidine kinase"/>
    <property type="match status" value="1"/>
</dbReference>
<dbReference type="SUPFAM" id="SSF55874">
    <property type="entry name" value="ATPase domain of HSP90 chaperone/DNA topoisomerase II/histidine kinase"/>
    <property type="match status" value="1"/>
</dbReference>
<dbReference type="InterPro" id="IPR005467">
    <property type="entry name" value="His_kinase_dom"/>
</dbReference>
<dbReference type="CDD" id="cd00082">
    <property type="entry name" value="HisKA"/>
    <property type="match status" value="1"/>
</dbReference>
<dbReference type="Pfam" id="PF02518">
    <property type="entry name" value="HATPase_c"/>
    <property type="match status" value="1"/>
</dbReference>
<evidence type="ECO:0000256" key="4">
    <source>
        <dbReference type="ARBA" id="ARBA00022553"/>
    </source>
</evidence>
<dbReference type="SMART" id="SM00388">
    <property type="entry name" value="HisKA"/>
    <property type="match status" value="1"/>
</dbReference>
<dbReference type="SMART" id="SM00304">
    <property type="entry name" value="HAMP"/>
    <property type="match status" value="1"/>
</dbReference>
<evidence type="ECO:0000313" key="14">
    <source>
        <dbReference type="EMBL" id="PWG81419.1"/>
    </source>
</evidence>
<dbReference type="InterPro" id="IPR003661">
    <property type="entry name" value="HisK_dim/P_dom"/>
</dbReference>
<dbReference type="PROSITE" id="PS50885">
    <property type="entry name" value="HAMP"/>
    <property type="match status" value="1"/>
</dbReference>
<name>A0A2U2PJU8_9SPHI</name>
<dbReference type="PROSITE" id="PS50109">
    <property type="entry name" value="HIS_KIN"/>
    <property type="match status" value="1"/>
</dbReference>
<sequence>MKIKDRLSLYFSLLTSGLLLLVMTVIYFAFKRSMEHDFYKRLHERTTIIAGLYLEADEVSPTVLEGLRRKVLQIIPGEVYRIYNEQDEAVFVPDTQQYWSRSLVRETRQKEYLAYKEGKRQVVGRVYHDNQGSFVVISSAVDEGTFQRLNKLLRIMLAVFLAVVFISYYSGRVLAEKLLSPIEKLVGRMKVISASNLDMRVETDGKKNEISALAESFNNLLQRLEQSFTLQGTFVANVTHELRTPVTSIIGETEVALKQNRTADEYRDTLRSVLSDSVRLKETISGLLELAQVNSDFSHAPLTPVRVDELLWELHDYWSNTLGPGCLKMQFGELPEDEMALVVEGNKQLLYIALNNIIGNAFKFSDGQIVSCSLCTSSEGLKVEIRDQGKGIDAGEFQKVFDPFYRSASASEFAGTGMGLYIAVRIVTLFGGKLSVSESDSTGTAILVTLPSVISLQDS</sequence>
<dbReference type="Pfam" id="PF00512">
    <property type="entry name" value="HisKA"/>
    <property type="match status" value="1"/>
</dbReference>
<comment type="catalytic activity">
    <reaction evidence="1">
        <text>ATP + protein L-histidine = ADP + protein N-phospho-L-histidine.</text>
        <dbReference type="EC" id="2.7.13.3"/>
    </reaction>
</comment>
<keyword evidence="8 11" id="KW-1133">Transmembrane helix</keyword>
<proteinExistence type="predicted"/>
<protein>
    <recommendedName>
        <fullName evidence="3">histidine kinase</fullName>
        <ecNumber evidence="3">2.7.13.3</ecNumber>
    </recommendedName>
</protein>
<keyword evidence="9" id="KW-0902">Two-component regulatory system</keyword>
<keyword evidence="5" id="KW-0808">Transferase</keyword>
<dbReference type="PANTHER" id="PTHR45436">
    <property type="entry name" value="SENSOR HISTIDINE KINASE YKOH"/>
    <property type="match status" value="1"/>
</dbReference>
<dbReference type="GO" id="GO:0000155">
    <property type="term" value="F:phosphorelay sensor kinase activity"/>
    <property type="evidence" value="ECO:0007669"/>
    <property type="project" value="InterPro"/>
</dbReference>
<evidence type="ECO:0000256" key="1">
    <source>
        <dbReference type="ARBA" id="ARBA00000085"/>
    </source>
</evidence>
<keyword evidence="4" id="KW-0597">Phosphoprotein</keyword>
<comment type="subcellular location">
    <subcellularLocation>
        <location evidence="2">Membrane</location>
    </subcellularLocation>
</comment>
<evidence type="ECO:0000256" key="7">
    <source>
        <dbReference type="ARBA" id="ARBA00022777"/>
    </source>
</evidence>
<dbReference type="Pfam" id="PF00672">
    <property type="entry name" value="HAMP"/>
    <property type="match status" value="1"/>
</dbReference>